<gene>
    <name evidence="1" type="ORF">SDC9_142316</name>
</gene>
<reference evidence="1" key="1">
    <citation type="submission" date="2019-08" db="EMBL/GenBank/DDBJ databases">
        <authorList>
            <person name="Kucharzyk K."/>
            <person name="Murdoch R.W."/>
            <person name="Higgins S."/>
            <person name="Loffler F."/>
        </authorList>
    </citation>
    <scope>NUCLEOTIDE SEQUENCE</scope>
</reference>
<dbReference type="EMBL" id="VSSQ01041690">
    <property type="protein sequence ID" value="MPM95165.1"/>
    <property type="molecule type" value="Genomic_DNA"/>
</dbReference>
<name>A0A645E0S7_9ZZZZ</name>
<proteinExistence type="predicted"/>
<dbReference type="AlphaFoldDB" id="A0A645E0S7"/>
<comment type="caution">
    <text evidence="1">The sequence shown here is derived from an EMBL/GenBank/DDBJ whole genome shotgun (WGS) entry which is preliminary data.</text>
</comment>
<protein>
    <submittedName>
        <fullName evidence="1">Uncharacterized protein</fullName>
    </submittedName>
</protein>
<accession>A0A645E0S7</accession>
<evidence type="ECO:0000313" key="1">
    <source>
        <dbReference type="EMBL" id="MPM95165.1"/>
    </source>
</evidence>
<organism evidence="1">
    <name type="scientific">bioreactor metagenome</name>
    <dbReference type="NCBI Taxonomy" id="1076179"/>
    <lineage>
        <taxon>unclassified sequences</taxon>
        <taxon>metagenomes</taxon>
        <taxon>ecological metagenomes</taxon>
    </lineage>
</organism>
<sequence length="114" mass="12320">MQEDGIQELLRLVAGALVLVEEAEDVHLAEGQLQRFPRVRLEAEQRQGNGRLIPGLAEDGYRIVRAGAGGAEGKGVRGVGEQPKIREGGVETEALAHAQVGEQLVFDVADRLER</sequence>